<accession>A0A0L0EYY4</accession>
<keyword evidence="2" id="KW-1185">Reference proteome</keyword>
<organism evidence="1 2">
    <name type="scientific">Sphaeroforma arctica JP610</name>
    <dbReference type="NCBI Taxonomy" id="667725"/>
    <lineage>
        <taxon>Eukaryota</taxon>
        <taxon>Ichthyosporea</taxon>
        <taxon>Ichthyophonida</taxon>
        <taxon>Sphaeroforma</taxon>
    </lineage>
</organism>
<name>A0A0L0EYY4_9EUKA</name>
<protein>
    <submittedName>
        <fullName evidence="1">Uncharacterized protein</fullName>
    </submittedName>
</protein>
<feature type="non-terminal residue" evidence="1">
    <location>
        <position position="79"/>
    </location>
</feature>
<reference evidence="1 2" key="1">
    <citation type="submission" date="2011-02" db="EMBL/GenBank/DDBJ databases">
        <title>The Genome Sequence of Sphaeroforma arctica JP610.</title>
        <authorList>
            <consortium name="The Broad Institute Genome Sequencing Platform"/>
            <person name="Russ C."/>
            <person name="Cuomo C."/>
            <person name="Young S.K."/>
            <person name="Zeng Q."/>
            <person name="Gargeya S."/>
            <person name="Alvarado L."/>
            <person name="Berlin A."/>
            <person name="Chapman S.B."/>
            <person name="Chen Z."/>
            <person name="Freedman E."/>
            <person name="Gellesch M."/>
            <person name="Goldberg J."/>
            <person name="Griggs A."/>
            <person name="Gujja S."/>
            <person name="Heilman E."/>
            <person name="Heiman D."/>
            <person name="Howarth C."/>
            <person name="Mehta T."/>
            <person name="Neiman D."/>
            <person name="Pearson M."/>
            <person name="Roberts A."/>
            <person name="Saif S."/>
            <person name="Shea T."/>
            <person name="Shenoy N."/>
            <person name="Sisk P."/>
            <person name="Stolte C."/>
            <person name="Sykes S."/>
            <person name="White J."/>
            <person name="Yandava C."/>
            <person name="Burger G."/>
            <person name="Gray M.W."/>
            <person name="Holland P.W.H."/>
            <person name="King N."/>
            <person name="Lang F.B.F."/>
            <person name="Roger A.J."/>
            <person name="Ruiz-Trillo I."/>
            <person name="Haas B."/>
            <person name="Nusbaum C."/>
            <person name="Birren B."/>
        </authorList>
    </citation>
    <scope>NUCLEOTIDE SEQUENCE [LARGE SCALE GENOMIC DNA]</scope>
    <source>
        <strain evidence="1 2">JP610</strain>
    </source>
</reference>
<gene>
    <name evidence="1" type="ORF">SARC_17894</name>
</gene>
<dbReference type="AlphaFoldDB" id="A0A0L0EYY4"/>
<dbReference type="EMBL" id="KQ254209">
    <property type="protein sequence ID" value="KNC69594.1"/>
    <property type="molecule type" value="Genomic_DNA"/>
</dbReference>
<dbReference type="RefSeq" id="XP_014143496.1">
    <property type="nucleotide sequence ID" value="XM_014288021.1"/>
</dbReference>
<proteinExistence type="predicted"/>
<evidence type="ECO:0000313" key="1">
    <source>
        <dbReference type="EMBL" id="KNC69594.1"/>
    </source>
</evidence>
<evidence type="ECO:0000313" key="2">
    <source>
        <dbReference type="Proteomes" id="UP000054560"/>
    </source>
</evidence>
<dbReference type="GeneID" id="25918398"/>
<dbReference type="Proteomes" id="UP000054560">
    <property type="component" value="Unassembled WGS sequence"/>
</dbReference>
<sequence length="79" mass="8571">MNLQNYTALAARRITEDVHALIPQSERAREASAMDLRATAAKVKTGKGHLNLNRNLQTLLANSPTSLKRAQSITSVGSK</sequence>